<evidence type="ECO:0000256" key="8">
    <source>
        <dbReference type="ARBA" id="ARBA00023136"/>
    </source>
</evidence>
<comment type="similarity">
    <text evidence="2">Belongs to the sorting nexin family.</text>
</comment>
<dbReference type="PANTHER" id="PTHR46979:SF2">
    <property type="entry name" value="SORTING NEXIN-41"/>
    <property type="match status" value="1"/>
</dbReference>
<dbReference type="GO" id="GO:0035091">
    <property type="term" value="F:phosphatidylinositol binding"/>
    <property type="evidence" value="ECO:0007669"/>
    <property type="project" value="InterPro"/>
</dbReference>
<dbReference type="Gene3D" id="1.20.1270.60">
    <property type="entry name" value="Arfaptin homology (AH) domain/BAR domain"/>
    <property type="match status" value="2"/>
</dbReference>
<feature type="compositionally biased region" description="Basic and acidic residues" evidence="9">
    <location>
        <begin position="410"/>
        <end position="422"/>
    </location>
</feature>
<keyword evidence="6" id="KW-0072">Autophagy</keyword>
<evidence type="ECO:0000313" key="12">
    <source>
        <dbReference type="Proteomes" id="UP000238350"/>
    </source>
</evidence>
<dbReference type="InterPro" id="IPR001683">
    <property type="entry name" value="PX_dom"/>
</dbReference>
<dbReference type="GeneID" id="36516324"/>
<keyword evidence="12" id="KW-1185">Reference proteome</keyword>
<dbReference type="GO" id="GO:0010008">
    <property type="term" value="C:endosome membrane"/>
    <property type="evidence" value="ECO:0007669"/>
    <property type="project" value="UniProtKB-SubCell"/>
</dbReference>
<dbReference type="InterPro" id="IPR051079">
    <property type="entry name" value="Sorting_Nexin_Autophagy"/>
</dbReference>
<evidence type="ECO:0000256" key="5">
    <source>
        <dbReference type="ARBA" id="ARBA00022927"/>
    </source>
</evidence>
<keyword evidence="4" id="KW-0967">Endosome</keyword>
<evidence type="ECO:0000256" key="7">
    <source>
        <dbReference type="ARBA" id="ARBA00023121"/>
    </source>
</evidence>
<dbReference type="AlphaFoldDB" id="A0A2T0FJ08"/>
<evidence type="ECO:0000256" key="9">
    <source>
        <dbReference type="SAM" id="MobiDB-lite"/>
    </source>
</evidence>
<keyword evidence="7" id="KW-0446">Lipid-binding</keyword>
<feature type="region of interest" description="Disordered" evidence="9">
    <location>
        <begin position="394"/>
        <end position="422"/>
    </location>
</feature>
<dbReference type="RefSeq" id="XP_024664901.1">
    <property type="nucleotide sequence ID" value="XM_024809133.1"/>
</dbReference>
<gene>
    <name evidence="11" type="ORF">B9G98_02576</name>
</gene>
<comment type="subcellular location">
    <subcellularLocation>
        <location evidence="1">Endosome membrane</location>
        <topology evidence="1">Peripheral membrane protein</topology>
    </subcellularLocation>
</comment>
<dbReference type="InterPro" id="IPR036871">
    <property type="entry name" value="PX_dom_sf"/>
</dbReference>
<evidence type="ECO:0000256" key="2">
    <source>
        <dbReference type="ARBA" id="ARBA00010883"/>
    </source>
</evidence>
<dbReference type="GO" id="GO:0015031">
    <property type="term" value="P:protein transport"/>
    <property type="evidence" value="ECO:0007669"/>
    <property type="project" value="UniProtKB-KW"/>
</dbReference>
<feature type="compositionally biased region" description="Polar residues" evidence="9">
    <location>
        <begin position="400"/>
        <end position="409"/>
    </location>
</feature>
<protein>
    <submittedName>
        <fullName evidence="11">Sorting nexin-41</fullName>
    </submittedName>
</protein>
<evidence type="ECO:0000256" key="4">
    <source>
        <dbReference type="ARBA" id="ARBA00022753"/>
    </source>
</evidence>
<dbReference type="GO" id="GO:0042147">
    <property type="term" value="P:retrograde transport, endosome to Golgi"/>
    <property type="evidence" value="ECO:0007669"/>
    <property type="project" value="InterPro"/>
</dbReference>
<sequence>MDFEDNNPLSAIDGTEQPEMSVTKPKQEVKVLKSLENQEITITDAGKSREGTKRGHITYTISVGGVNVRRRYSEFESLFLNLRRLLPTVVVPPIPEKHSLTAYAANPSHAHEDAKIIEHRRRMLTVFLKRCLEIPVIRDSYLMERFLDPNTSWNEVLTCEYLANLPKSSLQAPPLDATNPTPAHAYLPIPPSGAKLRSETDPLFKDIEDSAKEYEAVIGNGLDKAARRINSQYTNFAKDCADLGGQFNAFSLESQGDLATAVEKVGQALDTGYLSTDLALKDSLTIEFSEPLAESVQLAATARQVLKYRRYRALQVEMVEKAMASKRAALQQLEHAEVEAQKINDFLNADERINNALTGSSLGPVSSNDVTLAIAEASGSDHSTAGSSVDGFSLKDDSIGGSSDTASIDSNDKGDVQPAERRYSSVTKGFRLPGLASINNALHGMIDTDPETTRRNNITRTREQLANLEGALEIAKQDSAVTSEAVKEEIERYKKVKDQDLTQLVRAFVRCHIEWAEKNQAAWEEAYAVVTGEQLPRN</sequence>
<dbReference type="Gene3D" id="3.30.1520.10">
    <property type="entry name" value="Phox-like domain"/>
    <property type="match status" value="1"/>
</dbReference>
<proteinExistence type="inferred from homology"/>
<accession>A0A2T0FJ08</accession>
<dbReference type="InterPro" id="IPR027267">
    <property type="entry name" value="AH/BAR_dom_sf"/>
</dbReference>
<reference evidence="11 12" key="1">
    <citation type="submission" date="2017-04" db="EMBL/GenBank/DDBJ databases">
        <title>Genome sequencing of [Candida] sorbophila.</title>
        <authorList>
            <person name="Ahn J.O."/>
        </authorList>
    </citation>
    <scope>NUCLEOTIDE SEQUENCE [LARGE SCALE GENOMIC DNA]</scope>
    <source>
        <strain evidence="11 12">DS02</strain>
    </source>
</reference>
<dbReference type="PROSITE" id="PS50195">
    <property type="entry name" value="PX"/>
    <property type="match status" value="1"/>
</dbReference>
<evidence type="ECO:0000313" key="11">
    <source>
        <dbReference type="EMBL" id="PRT54956.1"/>
    </source>
</evidence>
<name>A0A2T0FJ08_9ASCO</name>
<keyword evidence="3" id="KW-0813">Transport</keyword>
<dbReference type="STRING" id="45607.A0A2T0FJ08"/>
<evidence type="ECO:0000256" key="6">
    <source>
        <dbReference type="ARBA" id="ARBA00023006"/>
    </source>
</evidence>
<dbReference type="EMBL" id="NDIQ01000021">
    <property type="protein sequence ID" value="PRT54956.1"/>
    <property type="molecule type" value="Genomic_DNA"/>
</dbReference>
<dbReference type="GO" id="GO:0006914">
    <property type="term" value="P:autophagy"/>
    <property type="evidence" value="ECO:0007669"/>
    <property type="project" value="UniProtKB-KW"/>
</dbReference>
<evidence type="ECO:0000256" key="3">
    <source>
        <dbReference type="ARBA" id="ARBA00022448"/>
    </source>
</evidence>
<keyword evidence="8" id="KW-0472">Membrane</keyword>
<dbReference type="PANTHER" id="PTHR46979">
    <property type="entry name" value="SORTING NEXIN-41"/>
    <property type="match status" value="1"/>
</dbReference>
<organism evidence="11 12">
    <name type="scientific">Wickerhamiella sorbophila</name>
    <dbReference type="NCBI Taxonomy" id="45607"/>
    <lineage>
        <taxon>Eukaryota</taxon>
        <taxon>Fungi</taxon>
        <taxon>Dikarya</taxon>
        <taxon>Ascomycota</taxon>
        <taxon>Saccharomycotina</taxon>
        <taxon>Dipodascomycetes</taxon>
        <taxon>Dipodascales</taxon>
        <taxon>Trichomonascaceae</taxon>
        <taxon>Wickerhamiella</taxon>
    </lineage>
</organism>
<feature type="region of interest" description="Disordered" evidence="9">
    <location>
        <begin position="1"/>
        <end position="24"/>
    </location>
</feature>
<dbReference type="CDD" id="cd06867">
    <property type="entry name" value="PX_SNX41_42"/>
    <property type="match status" value="1"/>
</dbReference>
<dbReference type="InterPro" id="IPR044106">
    <property type="entry name" value="PX_Snx41/Atg20"/>
</dbReference>
<evidence type="ECO:0000256" key="1">
    <source>
        <dbReference type="ARBA" id="ARBA00004481"/>
    </source>
</evidence>
<dbReference type="OrthoDB" id="289314at2759"/>
<dbReference type="SMART" id="SM00312">
    <property type="entry name" value="PX"/>
    <property type="match status" value="1"/>
</dbReference>
<dbReference type="Pfam" id="PF00787">
    <property type="entry name" value="PX"/>
    <property type="match status" value="1"/>
</dbReference>
<feature type="domain" description="PX" evidence="10">
    <location>
        <begin position="1"/>
        <end position="153"/>
    </location>
</feature>
<keyword evidence="5" id="KW-0653">Protein transport</keyword>
<evidence type="ECO:0000259" key="10">
    <source>
        <dbReference type="PROSITE" id="PS50195"/>
    </source>
</evidence>
<dbReference type="Proteomes" id="UP000238350">
    <property type="component" value="Unassembled WGS sequence"/>
</dbReference>
<dbReference type="SUPFAM" id="SSF64268">
    <property type="entry name" value="PX domain"/>
    <property type="match status" value="1"/>
</dbReference>
<comment type="caution">
    <text evidence="11">The sequence shown here is derived from an EMBL/GenBank/DDBJ whole genome shotgun (WGS) entry which is preliminary data.</text>
</comment>
<dbReference type="GO" id="GO:0005829">
    <property type="term" value="C:cytosol"/>
    <property type="evidence" value="ECO:0007669"/>
    <property type="project" value="GOC"/>
</dbReference>